<dbReference type="Proteomes" id="UP000509623">
    <property type="component" value="Chromosome"/>
</dbReference>
<keyword evidence="4" id="KW-1185">Reference proteome</keyword>
<name>A0A859DUI9_9FIRM</name>
<dbReference type="PANTHER" id="PTHR38451">
    <property type="entry name" value="TRNA (ADENINE(22)-N(1))-METHYLTRANSFERASE"/>
    <property type="match status" value="1"/>
</dbReference>
<evidence type="ECO:0000313" key="1">
    <source>
        <dbReference type="EMBL" id="QKN23943.1"/>
    </source>
</evidence>
<evidence type="ECO:0000313" key="3">
    <source>
        <dbReference type="Proteomes" id="UP000501316"/>
    </source>
</evidence>
<dbReference type="InterPro" id="IPR029063">
    <property type="entry name" value="SAM-dependent_MTases_sf"/>
</dbReference>
<reference evidence="3 4" key="1">
    <citation type="submission" date="2019-11" db="EMBL/GenBank/DDBJ databases">
        <authorList>
            <person name="Ren C."/>
            <person name="Wang H."/>
            <person name="Xu Y."/>
        </authorList>
    </citation>
    <scope>NUCLEOTIDE SEQUENCE [LARGE SCALE GENOMIC DNA]</scope>
    <source>
        <strain evidence="4">JNU-WLY1368</strain>
        <strain evidence="1 3">LBM 19010</strain>
    </source>
</reference>
<dbReference type="InterPro" id="IPR006901">
    <property type="entry name" value="TrmK"/>
</dbReference>
<dbReference type="PANTHER" id="PTHR38451:SF1">
    <property type="entry name" value="TRNA (ADENINE(22)-N(1))-METHYLTRANSFERASE"/>
    <property type="match status" value="1"/>
</dbReference>
<dbReference type="KEGG" id="clf:GJQ69_05275"/>
<protein>
    <submittedName>
        <fullName evidence="1">SAM-dependent methyltransferase</fullName>
    </submittedName>
</protein>
<evidence type="ECO:0000313" key="4">
    <source>
        <dbReference type="Proteomes" id="UP000509623"/>
    </source>
</evidence>
<evidence type="ECO:0000313" key="2">
    <source>
        <dbReference type="EMBL" id="QKO30985.1"/>
    </source>
</evidence>
<organism evidence="1 3">
    <name type="scientific">Caproicibacterium lactatifermentans</name>
    <dbReference type="NCBI Taxonomy" id="2666138"/>
    <lineage>
        <taxon>Bacteria</taxon>
        <taxon>Bacillati</taxon>
        <taxon>Bacillota</taxon>
        <taxon>Clostridia</taxon>
        <taxon>Eubacteriales</taxon>
        <taxon>Oscillospiraceae</taxon>
        <taxon>Caproicibacterium</taxon>
    </lineage>
</organism>
<sequence>MKESDIHLGERLHLCASFVREGTRLCDVGTDHAYLPIWLALHNRIISALACDVREGPLSTAKSNISRFHLQKLITPRLSDGLRAVQSQEVEDIVIAGMGGDLIARIVTETPWLYHPEKLLILQPMTKPSHLRAAMAGRGFTLLQEEAVYDEHRVYTVMKYRYLPRECKETDSVQIYTGALTGKNAAEREYLLRQSHYLQQKLFGLLRGGDSPQTKVLVDALQKIEDMCL</sequence>
<gene>
    <name evidence="1" type="ORF">GJQ69_05275</name>
    <name evidence="2" type="ORF">GKP14_08270</name>
</gene>
<reference evidence="2" key="2">
    <citation type="journal article" date="2021" name="Appl. Environ. Microbiol.">
        <title>Adaptability of a Caproate-Producing Bacterium Contributes to Its Dominance in an Anaerobic Fermentation System.</title>
        <authorList>
            <person name="Wang H."/>
            <person name="Gu Y."/>
            <person name="Zhou W."/>
            <person name="Zhao D."/>
            <person name="Qiao Z."/>
            <person name="Zheng J."/>
            <person name="Gao J."/>
            <person name="Chen X."/>
            <person name="Ren C."/>
            <person name="Xu Y."/>
        </authorList>
    </citation>
    <scope>NUCLEOTIDE SEQUENCE</scope>
    <source>
        <strain evidence="2">JNU-WLY1368</strain>
    </source>
</reference>
<keyword evidence="1" id="KW-0489">Methyltransferase</keyword>
<dbReference type="SUPFAM" id="SSF53335">
    <property type="entry name" value="S-adenosyl-L-methionine-dependent methyltransferases"/>
    <property type="match status" value="1"/>
</dbReference>
<keyword evidence="1" id="KW-0808">Transferase</keyword>
<dbReference type="AlphaFoldDB" id="A0A859DUI9"/>
<dbReference type="RefSeq" id="WP_086035727.1">
    <property type="nucleotide sequence ID" value="NZ_CP046051.1"/>
</dbReference>
<dbReference type="EMBL" id="CP046161">
    <property type="protein sequence ID" value="QKO30985.1"/>
    <property type="molecule type" value="Genomic_DNA"/>
</dbReference>
<dbReference type="Pfam" id="PF12847">
    <property type="entry name" value="Methyltransf_18"/>
    <property type="match status" value="1"/>
</dbReference>
<proteinExistence type="predicted"/>
<reference evidence="2" key="3">
    <citation type="journal article" date="2022" name="Int. J. Syst. Evol. Microbiol.">
        <title>Caproicibacterium lactatifermentans sp. nov., isolated from pit clay used for the production of Chinese strong aroma-type liquor.</title>
        <authorList>
            <person name="Wang H."/>
            <person name="Gu Y."/>
            <person name="Zhao D."/>
            <person name="Qiao Z."/>
            <person name="Zheng J."/>
            <person name="Gao J."/>
            <person name="Ren C."/>
            <person name="Xu Y."/>
        </authorList>
    </citation>
    <scope>NUCLEOTIDE SEQUENCE</scope>
    <source>
        <strain evidence="2">JNU-WLY1368</strain>
    </source>
</reference>
<dbReference type="PIRSF" id="PIRSF018637">
    <property type="entry name" value="TrmK"/>
    <property type="match status" value="1"/>
</dbReference>
<accession>A0A859DUI9</accession>
<dbReference type="EMBL" id="CP046051">
    <property type="protein sequence ID" value="QKN23943.1"/>
    <property type="molecule type" value="Genomic_DNA"/>
</dbReference>
<dbReference type="GO" id="GO:0160105">
    <property type="term" value="F:tRNA (adenine(22)-N1)-methyltransferase activity"/>
    <property type="evidence" value="ECO:0007669"/>
    <property type="project" value="InterPro"/>
</dbReference>
<dbReference type="Gene3D" id="3.40.50.150">
    <property type="entry name" value="Vaccinia Virus protein VP39"/>
    <property type="match status" value="1"/>
</dbReference>
<dbReference type="Proteomes" id="UP000501316">
    <property type="component" value="Chromosome"/>
</dbReference>
<dbReference type="GO" id="GO:0032259">
    <property type="term" value="P:methylation"/>
    <property type="evidence" value="ECO:0007669"/>
    <property type="project" value="UniProtKB-KW"/>
</dbReference>